<evidence type="ECO:0000313" key="2">
    <source>
        <dbReference type="EMBL" id="MFD2613780.1"/>
    </source>
</evidence>
<keyword evidence="1" id="KW-0812">Transmembrane</keyword>
<evidence type="ECO:0000256" key="1">
    <source>
        <dbReference type="SAM" id="Phobius"/>
    </source>
</evidence>
<dbReference type="RefSeq" id="WP_377603933.1">
    <property type="nucleotide sequence ID" value="NZ_JBHUME010000009.1"/>
</dbReference>
<dbReference type="EMBL" id="JBHUME010000009">
    <property type="protein sequence ID" value="MFD2613780.1"/>
    <property type="molecule type" value="Genomic_DNA"/>
</dbReference>
<gene>
    <name evidence="2" type="ORF">ACFSUF_15295</name>
</gene>
<protein>
    <submittedName>
        <fullName evidence="2">Uncharacterized protein</fullName>
    </submittedName>
</protein>
<dbReference type="PROSITE" id="PS51257">
    <property type="entry name" value="PROKAR_LIPOPROTEIN"/>
    <property type="match status" value="1"/>
</dbReference>
<evidence type="ECO:0000313" key="3">
    <source>
        <dbReference type="Proteomes" id="UP001597541"/>
    </source>
</evidence>
<accession>A0ABW5PG92</accession>
<feature type="transmembrane region" description="Helical" evidence="1">
    <location>
        <begin position="6"/>
        <end position="22"/>
    </location>
</feature>
<keyword evidence="3" id="KW-1185">Reference proteome</keyword>
<reference evidence="3" key="1">
    <citation type="journal article" date="2019" name="Int. J. Syst. Evol. Microbiol.">
        <title>The Global Catalogue of Microorganisms (GCM) 10K type strain sequencing project: providing services to taxonomists for standard genome sequencing and annotation.</title>
        <authorList>
            <consortium name="The Broad Institute Genomics Platform"/>
            <consortium name="The Broad Institute Genome Sequencing Center for Infectious Disease"/>
            <person name="Wu L."/>
            <person name="Ma J."/>
        </authorList>
    </citation>
    <scope>NUCLEOTIDE SEQUENCE [LARGE SCALE GENOMIC DNA]</scope>
    <source>
        <strain evidence="3">KCTC 3950</strain>
    </source>
</reference>
<keyword evidence="1" id="KW-0472">Membrane</keyword>
<keyword evidence="1" id="KW-1133">Transmembrane helix</keyword>
<proteinExistence type="predicted"/>
<name>A0ABW5PG92_9BACL</name>
<sequence>MDKLVIGILIVILLIGGCFWVFNNDNGVNDAIENGGKTVNAKTSNFDYSGTAAPGTSGHAADWVATPATND</sequence>
<dbReference type="Proteomes" id="UP001597541">
    <property type="component" value="Unassembled WGS sequence"/>
</dbReference>
<comment type="caution">
    <text evidence="2">The sequence shown here is derived from an EMBL/GenBank/DDBJ whole genome shotgun (WGS) entry which is preliminary data.</text>
</comment>
<organism evidence="2 3">
    <name type="scientific">Paenibacillus gansuensis</name>
    <dbReference type="NCBI Taxonomy" id="306542"/>
    <lineage>
        <taxon>Bacteria</taxon>
        <taxon>Bacillati</taxon>
        <taxon>Bacillota</taxon>
        <taxon>Bacilli</taxon>
        <taxon>Bacillales</taxon>
        <taxon>Paenibacillaceae</taxon>
        <taxon>Paenibacillus</taxon>
    </lineage>
</organism>